<feature type="transmembrane region" description="Helical" evidence="1">
    <location>
        <begin position="167"/>
        <end position="187"/>
    </location>
</feature>
<dbReference type="AlphaFoldDB" id="A0A6J7JKP7"/>
<protein>
    <submittedName>
        <fullName evidence="2">Unannotated protein</fullName>
    </submittedName>
</protein>
<evidence type="ECO:0000313" key="2">
    <source>
        <dbReference type="EMBL" id="CAB4944178.1"/>
    </source>
</evidence>
<evidence type="ECO:0000256" key="1">
    <source>
        <dbReference type="SAM" id="Phobius"/>
    </source>
</evidence>
<name>A0A6J7JKP7_9ZZZZ</name>
<dbReference type="Pfam" id="PF18761">
    <property type="entry name" value="Heliorhodopsin"/>
    <property type="match status" value="1"/>
</dbReference>
<keyword evidence="1" id="KW-1133">Transmembrane helix</keyword>
<organism evidence="2">
    <name type="scientific">freshwater metagenome</name>
    <dbReference type="NCBI Taxonomy" id="449393"/>
    <lineage>
        <taxon>unclassified sequences</taxon>
        <taxon>metagenomes</taxon>
        <taxon>ecological metagenomes</taxon>
    </lineage>
</organism>
<feature type="transmembrane region" description="Helical" evidence="1">
    <location>
        <begin position="240"/>
        <end position="265"/>
    </location>
</feature>
<feature type="transmembrane region" description="Helical" evidence="1">
    <location>
        <begin position="136"/>
        <end position="155"/>
    </location>
</feature>
<feature type="transmembrane region" description="Helical" evidence="1">
    <location>
        <begin position="199"/>
        <end position="219"/>
    </location>
</feature>
<keyword evidence="1" id="KW-0812">Transmembrane</keyword>
<accession>A0A6J7JKP7</accession>
<dbReference type="Gene3D" id="1.20.1070.10">
    <property type="entry name" value="Rhodopsin 7-helix transmembrane proteins"/>
    <property type="match status" value="1"/>
</dbReference>
<reference evidence="2" key="1">
    <citation type="submission" date="2020-05" db="EMBL/GenBank/DDBJ databases">
        <authorList>
            <person name="Chiriac C."/>
            <person name="Salcher M."/>
            <person name="Ghai R."/>
            <person name="Kavagutti S V."/>
        </authorList>
    </citation>
    <scope>NUCLEOTIDE SEQUENCE</scope>
</reference>
<proteinExistence type="predicted"/>
<feature type="transmembrane region" description="Helical" evidence="1">
    <location>
        <begin position="110"/>
        <end position="130"/>
    </location>
</feature>
<dbReference type="InterPro" id="IPR041113">
    <property type="entry name" value="Heliorhodopsin"/>
</dbReference>
<feature type="transmembrane region" description="Helical" evidence="1">
    <location>
        <begin position="20"/>
        <end position="40"/>
    </location>
</feature>
<dbReference type="EMBL" id="CAFBNO010000001">
    <property type="protein sequence ID" value="CAB4944178.1"/>
    <property type="molecule type" value="Genomic_DNA"/>
</dbReference>
<gene>
    <name evidence="2" type="ORF">UFOPK3837_00003</name>
</gene>
<dbReference type="NCBIfam" id="NF038020">
    <property type="entry name" value="HeR"/>
    <property type="match status" value="1"/>
</dbReference>
<feature type="transmembrane region" description="Helical" evidence="1">
    <location>
        <begin position="69"/>
        <end position="90"/>
    </location>
</feature>
<keyword evidence="1" id="KW-0472">Membrane</keyword>
<sequence length="269" mass="30061">MARKIYDTDQQITRLRRYNIVAGFMHLIQAVTFGSFLASLPSQVDFPVKIQYMTGPPGSPLPPETVTLFNINLGVGVVAFLAMSAFFHFLISSPWFFKRYAAGLKLNHNYFRWVEYSLSSSVMIWLIAQLCGVNDMAALFSIFAVNASMIMFGALQEKYEKPGNKKALPFIFGCMTGIVPWVIIFIYTLQPGSTSAQKVPGFVIGIIVSLFIFFNTFAINQALQYRQVGKWANYLRGERAYITLSLVAKSILAWQVFSGAIVPVLTGTN</sequence>